<gene>
    <name evidence="3" type="ORF">MNBD_ACTINO02-1213</name>
</gene>
<name>A0A3B0SFW5_9ZZZZ</name>
<protein>
    <recommendedName>
        <fullName evidence="2">Teneurin-like YD-shell domain-containing protein</fullName>
    </recommendedName>
</protein>
<dbReference type="InterPro" id="IPR022385">
    <property type="entry name" value="Rhs_assc_core"/>
</dbReference>
<dbReference type="AlphaFoldDB" id="A0A3B0SFW5"/>
<dbReference type="EMBL" id="UOEK01000301">
    <property type="protein sequence ID" value="VAW04835.1"/>
    <property type="molecule type" value="Genomic_DNA"/>
</dbReference>
<proteinExistence type="predicted"/>
<feature type="domain" description="Teneurin-like YD-shell" evidence="2">
    <location>
        <begin position="82"/>
        <end position="174"/>
    </location>
</feature>
<evidence type="ECO:0000313" key="3">
    <source>
        <dbReference type="EMBL" id="VAW04835.1"/>
    </source>
</evidence>
<dbReference type="NCBIfam" id="TIGR03696">
    <property type="entry name" value="Rhs_assc_core"/>
    <property type="match status" value="1"/>
</dbReference>
<accession>A0A3B0SFW5</accession>
<dbReference type="Gene3D" id="2.180.10.10">
    <property type="entry name" value="RHS repeat-associated core"/>
    <property type="match status" value="1"/>
</dbReference>
<evidence type="ECO:0000259" key="2">
    <source>
        <dbReference type="Pfam" id="PF25023"/>
    </source>
</evidence>
<organism evidence="3">
    <name type="scientific">hydrothermal vent metagenome</name>
    <dbReference type="NCBI Taxonomy" id="652676"/>
    <lineage>
        <taxon>unclassified sequences</taxon>
        <taxon>metagenomes</taxon>
        <taxon>ecological metagenomes</taxon>
    </lineage>
</organism>
<feature type="non-terminal residue" evidence="3">
    <location>
        <position position="359"/>
    </location>
</feature>
<reference evidence="3" key="1">
    <citation type="submission" date="2018-06" db="EMBL/GenBank/DDBJ databases">
        <authorList>
            <person name="Zhirakovskaya E."/>
        </authorList>
    </citation>
    <scope>NUCLEOTIDE SEQUENCE</scope>
</reference>
<evidence type="ECO:0000256" key="1">
    <source>
        <dbReference type="ARBA" id="ARBA00022737"/>
    </source>
</evidence>
<dbReference type="Pfam" id="PF25023">
    <property type="entry name" value="TEN_YD-shell"/>
    <property type="match status" value="1"/>
</dbReference>
<dbReference type="InterPro" id="IPR056823">
    <property type="entry name" value="TEN-like_YD-shell"/>
</dbReference>
<sequence length="359" mass="37428">MQAVVYDFDSLGRLTSFDDGVDAVAYAYDGLGRVATRNGSPFTYNGFSLDPVSDGTFTYGRSPGGRLVSQSDGVTSLLAGLDRHGDLSFLYTAAGVVSDTAVFDPFGDAVAETGSTDPMLGFQADFTDPVSGQVWLGARWYDGGWAAFLSRDTVFGEQGSPVSLNRYTYASNNPLSYWDPDGRKGLRIDGVLHVGGDAGGFRKRFGSVFQVNTSPQTAASVSVKASYAEKLQTTQVVPVRKQIPVDGGFVDAPSDWGSMTKPQQMAYLSRVVPEATTQNGLAALGLDAWRGVANFGSCAVGKGPVYGQSRYAASCATGRIAVQAEIAIATTAGAAAVLAPLKFATFTTAAVSGSVGVGT</sequence>
<keyword evidence="1" id="KW-0677">Repeat</keyword>